<reference evidence="1" key="1">
    <citation type="submission" date="2022-08" db="UniProtKB">
        <authorList>
            <consortium name="EnsemblMetazoa"/>
        </authorList>
    </citation>
    <scope>IDENTIFICATION</scope>
    <source>
        <strain evidence="1">EBRO</strain>
    </source>
</reference>
<accession>A0A182J3B5</accession>
<name>A0A182J3B5_ANOAO</name>
<proteinExistence type="predicted"/>
<dbReference type="EMBL" id="AXCP01007692">
    <property type="status" value="NOT_ANNOTATED_CDS"/>
    <property type="molecule type" value="Genomic_DNA"/>
</dbReference>
<organism evidence="1">
    <name type="scientific">Anopheles atroparvus</name>
    <name type="common">European mosquito</name>
    <dbReference type="NCBI Taxonomy" id="41427"/>
    <lineage>
        <taxon>Eukaryota</taxon>
        <taxon>Metazoa</taxon>
        <taxon>Ecdysozoa</taxon>
        <taxon>Arthropoda</taxon>
        <taxon>Hexapoda</taxon>
        <taxon>Insecta</taxon>
        <taxon>Pterygota</taxon>
        <taxon>Neoptera</taxon>
        <taxon>Endopterygota</taxon>
        <taxon>Diptera</taxon>
        <taxon>Nematocera</taxon>
        <taxon>Culicoidea</taxon>
        <taxon>Culicidae</taxon>
        <taxon>Anophelinae</taxon>
        <taxon>Anopheles</taxon>
    </lineage>
</organism>
<dbReference type="EMBL" id="AXCP01007691">
    <property type="status" value="NOT_ANNOTATED_CDS"/>
    <property type="molecule type" value="Genomic_DNA"/>
</dbReference>
<dbReference type="VEuPathDB" id="VectorBase:AATE010566"/>
<dbReference type="EMBL" id="AXCP01007693">
    <property type="status" value="NOT_ANNOTATED_CDS"/>
    <property type="molecule type" value="Genomic_DNA"/>
</dbReference>
<protein>
    <submittedName>
        <fullName evidence="1">Uncharacterized protein</fullName>
    </submittedName>
</protein>
<sequence length="223" mass="24743">MSTDKRLETYSSLCLVSLAPEALRELPNALRPGTGQHQQDVIAAPADLCCSFANLLKLLLLRLKGLQDGRVGAALLNLQKKGVRTRLRTRLLLLLRRNRLLLRRIRLLLRRLSLSSDDRKAVVRLYRSLFQRLLLPRGCLSRLDLLGGVSCVPLLGTFDFDQPGVQVLTLPLAFLSGKLAAENLLPQLISFLFHPGQGCRQLLDGSDVPVVLKGYGHVADDPR</sequence>
<dbReference type="AlphaFoldDB" id="A0A182J3B5"/>
<evidence type="ECO:0000313" key="1">
    <source>
        <dbReference type="EnsemblMetazoa" id="AATE010566-PA.1"/>
    </source>
</evidence>
<dbReference type="EnsemblMetazoa" id="AATE010566-RA">
    <property type="protein sequence ID" value="AATE010566-PA.1"/>
    <property type="gene ID" value="AATE010566"/>
</dbReference>